<accession>A0A0K2TR06</accession>
<dbReference type="EMBL" id="HACA01010884">
    <property type="protein sequence ID" value="CDW28245.1"/>
    <property type="molecule type" value="Transcribed_RNA"/>
</dbReference>
<organism evidence="1">
    <name type="scientific">Lepeophtheirus salmonis</name>
    <name type="common">Salmon louse</name>
    <name type="synonym">Caligus salmonis</name>
    <dbReference type="NCBI Taxonomy" id="72036"/>
    <lineage>
        <taxon>Eukaryota</taxon>
        <taxon>Metazoa</taxon>
        <taxon>Ecdysozoa</taxon>
        <taxon>Arthropoda</taxon>
        <taxon>Crustacea</taxon>
        <taxon>Multicrustacea</taxon>
        <taxon>Hexanauplia</taxon>
        <taxon>Copepoda</taxon>
        <taxon>Siphonostomatoida</taxon>
        <taxon>Caligidae</taxon>
        <taxon>Lepeophtheirus</taxon>
    </lineage>
</organism>
<proteinExistence type="predicted"/>
<name>A0A0K2TR06_LEPSM</name>
<sequence length="35" mass="4045">MSVRSSSVLHVRPKNLKSSVLDKVTPLYSFFFNLF</sequence>
<reference evidence="1" key="1">
    <citation type="submission" date="2014-05" db="EMBL/GenBank/DDBJ databases">
        <authorList>
            <person name="Chronopoulou M."/>
        </authorList>
    </citation>
    <scope>NUCLEOTIDE SEQUENCE</scope>
    <source>
        <tissue evidence="1">Whole organism</tissue>
    </source>
</reference>
<protein>
    <submittedName>
        <fullName evidence="1">Uncharacterized protein</fullName>
    </submittedName>
</protein>
<evidence type="ECO:0000313" key="1">
    <source>
        <dbReference type="EMBL" id="CDW28245.1"/>
    </source>
</evidence>
<dbReference type="AlphaFoldDB" id="A0A0K2TR06"/>